<dbReference type="PANTHER" id="PTHR24028">
    <property type="entry name" value="CADHERIN-87A"/>
    <property type="match status" value="1"/>
</dbReference>
<keyword evidence="10 16" id="KW-1133">Transmembrane helix</keyword>
<comment type="caution">
    <text evidence="15">Lacks conserved residue(s) required for the propagation of feature annotation.</text>
</comment>
<protein>
    <submittedName>
        <fullName evidence="23">Cadherin</fullName>
    </submittedName>
</protein>
<keyword evidence="5 16" id="KW-0812">Transmembrane</keyword>
<dbReference type="GO" id="GO:0005886">
    <property type="term" value="C:plasma membrane"/>
    <property type="evidence" value="ECO:0007669"/>
    <property type="project" value="UniProtKB-SubCell"/>
</dbReference>
<dbReference type="InterPro" id="IPR000742">
    <property type="entry name" value="EGF"/>
</dbReference>
<feature type="domain" description="G-protein coupled receptors family 2 profile 1" evidence="19">
    <location>
        <begin position="1921"/>
        <end position="1996"/>
    </location>
</feature>
<evidence type="ECO:0000259" key="18">
    <source>
        <dbReference type="PROSITE" id="PS50026"/>
    </source>
</evidence>
<dbReference type="InterPro" id="IPR001881">
    <property type="entry name" value="EGF-like_Ca-bd_dom"/>
</dbReference>
<dbReference type="SMART" id="SM00008">
    <property type="entry name" value="HormR"/>
    <property type="match status" value="1"/>
</dbReference>
<dbReference type="SUPFAM" id="SSF49899">
    <property type="entry name" value="Concanavalin A-like lectins/glucanases"/>
    <property type="match status" value="2"/>
</dbReference>
<dbReference type="InterPro" id="IPR013320">
    <property type="entry name" value="ConA-like_dom_sf"/>
</dbReference>
<dbReference type="PRINTS" id="PR00205">
    <property type="entry name" value="CADHERIN"/>
</dbReference>
<dbReference type="SUPFAM" id="SSF111418">
    <property type="entry name" value="Hormone receptor domain"/>
    <property type="match status" value="1"/>
</dbReference>
<dbReference type="FunFam" id="2.60.40.60:FF:000080">
    <property type="entry name" value="FAT atypical cadherin 1"/>
    <property type="match status" value="1"/>
</dbReference>
<name>A0A158PS97_BRUPA</name>
<evidence type="ECO:0000256" key="9">
    <source>
        <dbReference type="ARBA" id="ARBA00022889"/>
    </source>
</evidence>
<dbReference type="Gene3D" id="1.20.1070.10">
    <property type="entry name" value="Rhodopsin 7-helix transmembrane proteins"/>
    <property type="match status" value="1"/>
</dbReference>
<evidence type="ECO:0000256" key="2">
    <source>
        <dbReference type="ARBA" id="ARBA00004651"/>
    </source>
</evidence>
<evidence type="ECO:0000256" key="7">
    <source>
        <dbReference type="ARBA" id="ARBA00022737"/>
    </source>
</evidence>
<feature type="domain" description="EGF-like" evidence="18">
    <location>
        <begin position="1242"/>
        <end position="1278"/>
    </location>
</feature>
<dbReference type="Pfam" id="PF00028">
    <property type="entry name" value="Cadherin"/>
    <property type="match status" value="8"/>
</dbReference>
<evidence type="ECO:0000259" key="20">
    <source>
        <dbReference type="PROSITE" id="PS50268"/>
    </source>
</evidence>
<feature type="domain" description="EGF-like" evidence="18">
    <location>
        <begin position="1751"/>
        <end position="1788"/>
    </location>
</feature>
<dbReference type="PROSITE" id="PS00232">
    <property type="entry name" value="CADHERIN_1"/>
    <property type="match status" value="4"/>
</dbReference>
<evidence type="ECO:0000259" key="17">
    <source>
        <dbReference type="PROSITE" id="PS50025"/>
    </source>
</evidence>
<evidence type="ECO:0000256" key="8">
    <source>
        <dbReference type="ARBA" id="ARBA00022837"/>
    </source>
</evidence>
<dbReference type="CDD" id="cd00055">
    <property type="entry name" value="EGF_Lam"/>
    <property type="match status" value="1"/>
</dbReference>
<evidence type="ECO:0000256" key="10">
    <source>
        <dbReference type="ARBA" id="ARBA00022989"/>
    </source>
</evidence>
<dbReference type="Gene3D" id="2.60.40.60">
    <property type="entry name" value="Cadherins"/>
    <property type="match status" value="8"/>
</dbReference>
<evidence type="ECO:0000313" key="21">
    <source>
        <dbReference type="EMBL" id="VDN93639.1"/>
    </source>
</evidence>
<dbReference type="CDD" id="cd00054">
    <property type="entry name" value="EGF_CA"/>
    <property type="match status" value="2"/>
</dbReference>
<feature type="transmembrane region" description="Helical" evidence="16">
    <location>
        <begin position="2428"/>
        <end position="2452"/>
    </location>
</feature>
<dbReference type="FunFam" id="2.60.40.60:FF:000033">
    <property type="entry name" value="FAT atypical cadherin 1"/>
    <property type="match status" value="1"/>
</dbReference>
<keyword evidence="22" id="KW-1185">Reference proteome</keyword>
<evidence type="ECO:0000313" key="22">
    <source>
        <dbReference type="Proteomes" id="UP000278627"/>
    </source>
</evidence>
<dbReference type="FunFam" id="2.60.40.60:FF:000005">
    <property type="entry name" value="Protocadherin 9"/>
    <property type="match status" value="1"/>
</dbReference>
<dbReference type="InterPro" id="IPR015919">
    <property type="entry name" value="Cadherin-like_sf"/>
</dbReference>
<dbReference type="InterPro" id="IPR020894">
    <property type="entry name" value="Cadherin_CS"/>
</dbReference>
<feature type="transmembrane region" description="Helical" evidence="16">
    <location>
        <begin position="2296"/>
        <end position="2316"/>
    </location>
</feature>
<feature type="transmembrane region" description="Helical" evidence="16">
    <location>
        <begin position="2362"/>
        <end position="2383"/>
    </location>
</feature>
<evidence type="ECO:0000256" key="1">
    <source>
        <dbReference type="ARBA" id="ARBA00004251"/>
    </source>
</evidence>
<dbReference type="GO" id="GO:0005509">
    <property type="term" value="F:calcium ion binding"/>
    <property type="evidence" value="ECO:0007669"/>
    <property type="project" value="UniProtKB-UniRule"/>
</dbReference>
<dbReference type="Pfam" id="PF02210">
    <property type="entry name" value="Laminin_G_2"/>
    <property type="match status" value="1"/>
</dbReference>
<feature type="domain" description="Laminin G" evidence="17">
    <location>
        <begin position="1583"/>
        <end position="1755"/>
    </location>
</feature>
<keyword evidence="11 16" id="KW-0472">Membrane</keyword>
<dbReference type="PROSITE" id="PS50227">
    <property type="entry name" value="G_PROTEIN_RECEP_F2_3"/>
    <property type="match status" value="1"/>
</dbReference>
<feature type="transmembrane region" description="Helical" evidence="16">
    <location>
        <begin position="2328"/>
        <end position="2350"/>
    </location>
</feature>
<evidence type="ECO:0000256" key="11">
    <source>
        <dbReference type="ARBA" id="ARBA00023136"/>
    </source>
</evidence>
<dbReference type="GO" id="GO:0004930">
    <property type="term" value="F:G protein-coupled receptor activity"/>
    <property type="evidence" value="ECO:0007669"/>
    <property type="project" value="InterPro"/>
</dbReference>
<dbReference type="Gene3D" id="2.60.120.200">
    <property type="match status" value="2"/>
</dbReference>
<dbReference type="InterPro" id="IPR036445">
    <property type="entry name" value="GPCR_2_extracell_dom_sf"/>
</dbReference>
<dbReference type="CDD" id="cd11304">
    <property type="entry name" value="Cadherin_repeat"/>
    <property type="match status" value="7"/>
</dbReference>
<feature type="transmembrane region" description="Helical" evidence="16">
    <location>
        <begin position="12"/>
        <end position="29"/>
    </location>
</feature>
<evidence type="ECO:0000256" key="5">
    <source>
        <dbReference type="ARBA" id="ARBA00022692"/>
    </source>
</evidence>
<evidence type="ECO:0000256" key="16">
    <source>
        <dbReference type="SAM" id="Phobius"/>
    </source>
</evidence>
<dbReference type="InterPro" id="IPR056286">
    <property type="entry name" value="Cadherin_CELSR1-3_9th"/>
</dbReference>
<dbReference type="WBParaSite" id="BPAG_0001249101-mRNA-1">
    <property type="protein sequence ID" value="BPAG_0001249101-mRNA-1"/>
    <property type="gene ID" value="BPAG_0001249101"/>
</dbReference>
<dbReference type="InterPro" id="IPR001791">
    <property type="entry name" value="Laminin_G"/>
</dbReference>
<dbReference type="InterPro" id="IPR055928">
    <property type="entry name" value="Fmi-1_DUF7505"/>
</dbReference>
<keyword evidence="7" id="KW-0677">Repeat</keyword>
<dbReference type="Gene3D" id="2.10.25.10">
    <property type="entry name" value="Laminin"/>
    <property type="match status" value="1"/>
</dbReference>
<dbReference type="InterPro" id="IPR002126">
    <property type="entry name" value="Cadherin-like_dom"/>
</dbReference>
<keyword evidence="3" id="KW-1003">Cell membrane</keyword>
<evidence type="ECO:0000256" key="6">
    <source>
        <dbReference type="ARBA" id="ARBA00022729"/>
    </source>
</evidence>
<keyword evidence="4 15" id="KW-0245">EGF-like domain</keyword>
<dbReference type="PROSITE" id="PS50025">
    <property type="entry name" value="LAM_G_DOMAIN"/>
    <property type="match status" value="2"/>
</dbReference>
<dbReference type="CDD" id="cd00053">
    <property type="entry name" value="EGF"/>
    <property type="match status" value="1"/>
</dbReference>
<dbReference type="SUPFAM" id="SSF49313">
    <property type="entry name" value="Cadherin-like"/>
    <property type="match status" value="9"/>
</dbReference>
<reference evidence="21 22" key="2">
    <citation type="submission" date="2018-11" db="EMBL/GenBank/DDBJ databases">
        <authorList>
            <consortium name="Pathogen Informatics"/>
        </authorList>
    </citation>
    <scope>NUCLEOTIDE SEQUENCE [LARGE SCALE GENOMIC DNA]</scope>
</reference>
<feature type="disulfide bond" evidence="15">
    <location>
        <begin position="1268"/>
        <end position="1277"/>
    </location>
</feature>
<evidence type="ECO:0000256" key="12">
    <source>
        <dbReference type="ARBA" id="ARBA00023157"/>
    </source>
</evidence>
<dbReference type="STRING" id="6280.A0A158PS97"/>
<evidence type="ECO:0000259" key="19">
    <source>
        <dbReference type="PROSITE" id="PS50227"/>
    </source>
</evidence>
<feature type="domain" description="Cadherin" evidence="20">
    <location>
        <begin position="576"/>
        <end position="676"/>
    </location>
</feature>
<feature type="transmembrane region" description="Helical" evidence="16">
    <location>
        <begin position="2472"/>
        <end position="2494"/>
    </location>
</feature>
<dbReference type="SMART" id="SM00179">
    <property type="entry name" value="EGF_CA"/>
    <property type="match status" value="4"/>
</dbReference>
<dbReference type="InterPro" id="IPR002049">
    <property type="entry name" value="LE_dom"/>
</dbReference>
<dbReference type="PANTHER" id="PTHR24028:SF263">
    <property type="entry name" value="CADHERIN-RELATED FAMILY MEMBER 1"/>
    <property type="match status" value="1"/>
</dbReference>
<dbReference type="PROSITE" id="PS50026">
    <property type="entry name" value="EGF_3"/>
    <property type="match status" value="3"/>
</dbReference>
<dbReference type="CDD" id="cd00110">
    <property type="entry name" value="LamG"/>
    <property type="match status" value="2"/>
</dbReference>
<dbReference type="SMART" id="SM00282">
    <property type="entry name" value="LamG"/>
    <property type="match status" value="2"/>
</dbReference>
<keyword evidence="9" id="KW-0130">Cell adhesion</keyword>
<dbReference type="FunFam" id="2.10.25.10:FF:000066">
    <property type="entry name" value="FAT atypical cadherin 4"/>
    <property type="match status" value="1"/>
</dbReference>
<accession>A0A158PS97</accession>
<organism evidence="23">
    <name type="scientific">Brugia pahangi</name>
    <name type="common">Filarial nematode worm</name>
    <dbReference type="NCBI Taxonomy" id="6280"/>
    <lineage>
        <taxon>Eukaryota</taxon>
        <taxon>Metazoa</taxon>
        <taxon>Ecdysozoa</taxon>
        <taxon>Nematoda</taxon>
        <taxon>Chromadorea</taxon>
        <taxon>Rhabditida</taxon>
        <taxon>Spirurina</taxon>
        <taxon>Spiruromorpha</taxon>
        <taxon>Filarioidea</taxon>
        <taxon>Onchocercidae</taxon>
        <taxon>Brugia</taxon>
    </lineage>
</organism>
<dbReference type="EMBL" id="UZAD01013294">
    <property type="protein sequence ID" value="VDN93639.1"/>
    <property type="molecule type" value="Genomic_DNA"/>
</dbReference>
<dbReference type="Gene3D" id="4.10.1240.10">
    <property type="entry name" value="GPCR, family 2, extracellular hormone receptor domain"/>
    <property type="match status" value="1"/>
</dbReference>
<feature type="domain" description="Laminin G" evidence="17">
    <location>
        <begin position="1323"/>
        <end position="1547"/>
    </location>
</feature>
<dbReference type="Proteomes" id="UP000278627">
    <property type="component" value="Unassembled WGS sequence"/>
</dbReference>
<feature type="domain" description="Cadherin" evidence="20">
    <location>
        <begin position="262"/>
        <end position="366"/>
    </location>
</feature>
<keyword evidence="13" id="KW-0325">Glycoprotein</keyword>
<dbReference type="GO" id="GO:0007411">
    <property type="term" value="P:axon guidance"/>
    <property type="evidence" value="ECO:0007669"/>
    <property type="project" value="UniProtKB-ARBA"/>
</dbReference>
<keyword evidence="8 14" id="KW-0106">Calcium</keyword>
<gene>
    <name evidence="21" type="ORF">BPAG_LOCUS12453</name>
</gene>
<comment type="subcellular location">
    <subcellularLocation>
        <location evidence="2">Cell membrane</location>
        <topology evidence="2">Multi-pass membrane protein</topology>
    </subcellularLocation>
    <subcellularLocation>
        <location evidence="1">Cell membrane</location>
        <topology evidence="1">Single-pass type I membrane protein</topology>
    </subcellularLocation>
</comment>
<feature type="domain" description="Cadherin" evidence="20">
    <location>
        <begin position="157"/>
        <end position="261"/>
    </location>
</feature>
<feature type="transmembrane region" description="Helical" evidence="16">
    <location>
        <begin position="2500"/>
        <end position="2521"/>
    </location>
</feature>
<keyword evidence="6" id="KW-0732">Signal</keyword>
<feature type="domain" description="Cadherin" evidence="20">
    <location>
        <begin position="677"/>
        <end position="777"/>
    </location>
</feature>
<feature type="domain" description="Cadherin" evidence="20">
    <location>
        <begin position="470"/>
        <end position="575"/>
    </location>
</feature>
<dbReference type="Pfam" id="PF00008">
    <property type="entry name" value="EGF"/>
    <property type="match status" value="1"/>
</dbReference>
<sequence length="2652" mass="299588">MKNFCQLQHKLTVIIYFILLIINAITFHLNPPVLDSCTAGCLLPIENSTIWLPYNYPPCIHPGQPMLRWSNSVTCNRPNFLTSPSASLDSLSGILFAEERVCFYVKPWHVVYSYDCSGNNISRKSAVFLDHKKYARKRRPKRWMRRRNPTVPRIHFQQERYISEIPEDTPVNSLIIKLHATHITNESMYYAMVAPEDSRSANIFTLDTVSGEIRIGKALDRETLDRHVLKVTAYERLDPAVSASSSVIVEILDVQDNAPIFERNSYYAEIREDAPIGTTLASVFARDLDIGLNGEITYSLGEEDGAKLLQIHNSTGVIQTAHYLDRELINIIRIHVYATDKGVPPMTSRALLEINLLDVNDNAPVFEQKLCNTTIMENITIPSNILQIKASDSDSGQNGKVHYSIVASSVNGFSIDYESGWIKLHQKLDSRFNPATLLVRAKDSGQPAQSSTINCAINIVDINDHKPHFVASQQELFVEENVPIGFEITRIFAIDEDNDINGRITYKLDGEDSANETFRIDQTTGIITTINKLDREEKEKYIFKVKAEDGGEPPLSDSLLITIIVRDINDNAPHFEPNFYNITIPENEVRGTSLIAVKAIDHDNDDKIVYRIERADKDIFSLVHSADQGAILSLSGEIDRMDDTLRVLIIATDKGGLTGTCTVIITVADVNTAPVFLTHPFTVHIPENIPIGSEVIQVKAEDEDRHDNAKLTYSIDSKEFSIDKNTGLIVIAEEIDREECSSYLLNITVTDHAANPLSASTFLEVILDDVNDNAPEFTSENYTVAIAEDTPTGTSFTQVSAIDIDEGDNAIIDYYLIEENGNGDTFKLDRSSGTLRVVSKLDREMIARYELTVKAQDRGNPSLSSFSIVSIVIIDVNDYAPQFESLRYDLWITENSPIGTTIGTIIARDQDEGDNALIQFRIFGGVDAKLFDIETDSSQNGVVHILSRAIFDYEAKKNHFFLEIQASSGQLSSIVPVYVHVSDVNDNRPQLRDFTILYANHIDDPMEQVIGYVPAFDPDHNATLEYDIEINDILMVDQYKGSIMPKNIWKRHINTVYEICVSDGPNSVCAKCRFIYIPMDDTIIRDTVTLGFPDIRYEELLDNDVFERFTSAISLLDDWHSDDIWVFSIHTHNKYTNVSFIVHRGNTVQRSERVEGLIRNGLVKLSDITGMRLTIHRDATCSNEPCPYFQQCRNTQKYVKTTQNFKTDNFLMHSLDTVNSFQCVCPAGFTSGDGIEQSCNYRLDMCFTSPCQHQGTCVSLENGYRCDCPPQWTGENCENSVYVDNCLPNLCFSNSVCKLVNRTAKCIQCRWHSHDTDSQCRLRSLSFGEDGGYIVLPLQITRMHWKLQFSIATVESNGVMLFAGNLSSDFLEVSLEDALIRGRFSLGHDIYEVRMDDWPENRVSDGKWHQITLDYYDNKLIISLDNCDAHIAMKYSNVTGYQKCAAEVIAKLPKNNKLLKNFTYRCEDPAVSCYRFFDLPAAINLGGRTVTIAEQNYISGIDGNQYSSARIQEPFIGCISNLTFDETIVDFSKFEEFEKFGNLQPGCKQKRNDCHSNPCHHTAICEPAWDGYHCRCKGTTHTNGPCTDNEDSFVSLYDEESFVFWNVPDGMKFHNLSFEFRTRSRATQVIAVEFSKRSQFIIFSVSHGKGLISIGPEQYLLSFPNFADGNLKSLSIVVEKYFTLVVIDHLYKKRIVLQNNGLYRDIRKIYSGLAPSTSYPQRFEGCLRNVKINDLRLKLAENMMTKPGCQVPNGCNSPKACPPNSICVREWDRHRCECNPGFIGDGCVNICSLPNLCGKKGICHTKNNSKENRKTSILGYKCICSEELSGQNCERKRALQICPKGWYGTFPKCKQCSCDTERGFLEQCNTKTGECYCKSGTYYSGDECVSCECGYGSSDLTCTSKGQCQCMGEAVGRRCDRCSGSDQVLDRKTLKCLKIRNRCPSNIEYGIQWPTTIVGATARQSCPNGEVGLVIRKCLKSAYWDQINSYNCTHPAFTKLNFTDRTKLVQTLSNVTSSMLHLKGVNVAIVRKVVKQLIRDELTGNNSPNSHLRSADYTNNLLKMGDSLLKIKDYPNNAHLIRLFNDYGIHVANLHQIHPYLKPFMFSGQNMGLKYNLCNLICLVFAVFAVDEISADGSRILPKFKNFVDERTENFRSIQMKLLCEDTIAYPRKITFYSMFNNVDRFHCNAPIVAVYYNATCAIQVLFPVSEEAWRYPECVIVENPAKEDELSRTNDWADGDIDAGNVFLDWSAKRATLVGLNRTHAICNFEKSGVYTVIIRPDHGALIRFIPSKTIPYSGSLCMIFALVLLLLSAVRSLYRPCLRLRLLRFGFILMFVLDVVAIFLIHRLQPSIVFCLARNTIISLCTSAVFAWLFMYSFHIYRLLATGKTESNYWMIILCSVIIPILLSLTSFFLAPGCLLSPSQPFFWVLLIPVALYILFDFYAFSTALLISFSKQFDCMVTEYSIRTTLWLHIILSMLCAFYNSFGLYILFDHADNPLYEIALNSTLVFVATYIFLWTNYFGPKRNARYDNGLWMNNLPKSADEVLGPQCQTPLLLQSSNTDAELSGNCVNGWMPDIIPSTTYIQQESIHDVPHPKILSPPMKILHHEAYGSAEGIALLYQDNCPTSDIDHIYGTTSGKHHYPSFTFTH</sequence>
<evidence type="ECO:0000256" key="15">
    <source>
        <dbReference type="PROSITE-ProRule" id="PRU00076"/>
    </source>
</evidence>
<dbReference type="InterPro" id="IPR001879">
    <property type="entry name" value="GPCR_2_extracellular_dom"/>
</dbReference>
<dbReference type="SMART" id="SM00112">
    <property type="entry name" value="CA"/>
    <property type="match status" value="8"/>
</dbReference>
<evidence type="ECO:0000313" key="23">
    <source>
        <dbReference type="WBParaSite" id="BPAG_0001249101-mRNA-1"/>
    </source>
</evidence>
<feature type="domain" description="Cadherin" evidence="20">
    <location>
        <begin position="778"/>
        <end position="883"/>
    </location>
</feature>
<dbReference type="GO" id="GO:0007156">
    <property type="term" value="P:homophilic cell adhesion via plasma membrane adhesion molecules"/>
    <property type="evidence" value="ECO:0007669"/>
    <property type="project" value="InterPro"/>
</dbReference>
<evidence type="ECO:0000256" key="13">
    <source>
        <dbReference type="ARBA" id="ARBA00023180"/>
    </source>
</evidence>
<feature type="disulfide bond" evidence="15">
    <location>
        <begin position="1778"/>
        <end position="1787"/>
    </location>
</feature>
<feature type="domain" description="Cadherin" evidence="20">
    <location>
        <begin position="367"/>
        <end position="469"/>
    </location>
</feature>
<dbReference type="Pfam" id="PF23592">
    <property type="entry name" value="Cadherin_CELSR2_9th"/>
    <property type="match status" value="1"/>
</dbReference>
<proteinExistence type="predicted"/>
<feature type="transmembrane region" description="Helical" evidence="16">
    <location>
        <begin position="2395"/>
        <end position="2416"/>
    </location>
</feature>
<reference evidence="23" key="1">
    <citation type="submission" date="2016-04" db="UniProtKB">
        <authorList>
            <consortium name="WormBaseParasite"/>
        </authorList>
    </citation>
    <scope>IDENTIFICATION</scope>
</reference>
<dbReference type="SMART" id="SM00181">
    <property type="entry name" value="EGF"/>
    <property type="match status" value="6"/>
</dbReference>
<dbReference type="InterPro" id="IPR050174">
    <property type="entry name" value="Protocadherin/Cadherin-CA"/>
</dbReference>
<feature type="domain" description="EGF-like" evidence="18">
    <location>
        <begin position="1550"/>
        <end position="1587"/>
    </location>
</feature>
<dbReference type="FunFam" id="2.60.40.60:FF:000020">
    <property type="entry name" value="Dachsous cadherin-related 1b"/>
    <property type="match status" value="2"/>
</dbReference>
<evidence type="ECO:0000256" key="3">
    <source>
        <dbReference type="ARBA" id="ARBA00022475"/>
    </source>
</evidence>
<feature type="domain" description="Cadherin" evidence="20">
    <location>
        <begin position="884"/>
        <end position="991"/>
    </location>
</feature>
<dbReference type="Pfam" id="PF24337">
    <property type="entry name" value="DUF7505"/>
    <property type="match status" value="1"/>
</dbReference>
<dbReference type="PROSITE" id="PS50268">
    <property type="entry name" value="CADHERIN_2"/>
    <property type="match status" value="8"/>
</dbReference>
<evidence type="ECO:0000256" key="14">
    <source>
        <dbReference type="PROSITE-ProRule" id="PRU00043"/>
    </source>
</evidence>
<evidence type="ECO:0000256" key="4">
    <source>
        <dbReference type="ARBA" id="ARBA00022536"/>
    </source>
</evidence>
<dbReference type="SUPFAM" id="SSF57196">
    <property type="entry name" value="EGF/Laminin"/>
    <property type="match status" value="1"/>
</dbReference>
<keyword evidence="12 15" id="KW-1015">Disulfide bond</keyword>
<dbReference type="PROSITE" id="PS00022">
    <property type="entry name" value="EGF_1"/>
    <property type="match status" value="3"/>
</dbReference>